<accession>A0ABD4TK32</accession>
<keyword evidence="2" id="KW-1185">Reference proteome</keyword>
<dbReference type="PANTHER" id="PTHR35866">
    <property type="entry name" value="PUTATIVE-RELATED"/>
    <property type="match status" value="1"/>
</dbReference>
<evidence type="ECO:0000313" key="2">
    <source>
        <dbReference type="Proteomes" id="UP001524383"/>
    </source>
</evidence>
<comment type="caution">
    <text evidence="1">The sequence shown here is derived from an EMBL/GenBank/DDBJ whole genome shotgun (WGS) entry which is preliminary data.</text>
</comment>
<dbReference type="Pfam" id="PF03692">
    <property type="entry name" value="CxxCxxCC"/>
    <property type="match status" value="1"/>
</dbReference>
<dbReference type="Proteomes" id="UP001524383">
    <property type="component" value="Unassembled WGS sequence"/>
</dbReference>
<dbReference type="InterPro" id="IPR005358">
    <property type="entry name" value="Puta_zinc/iron-chelating_dom"/>
</dbReference>
<name>A0ABD4TK32_9EURY</name>
<gene>
    <name evidence="1" type="ORF">FTO68_09825</name>
</gene>
<protein>
    <submittedName>
        <fullName evidence="1">YkgJ family cysteine cluster protein</fullName>
    </submittedName>
</protein>
<reference evidence="1 2" key="1">
    <citation type="submission" date="2019-08" db="EMBL/GenBank/DDBJ databases">
        <authorList>
            <person name="Chen S.-C."/>
            <person name="Lai M.-C."/>
            <person name="You Y.-T."/>
        </authorList>
    </citation>
    <scope>NUCLEOTIDE SEQUENCE [LARGE SCALE GENOMIC DNA]</scope>
    <source>
        <strain evidence="1 2">P2F9704a</strain>
    </source>
</reference>
<dbReference type="PANTHER" id="PTHR35866:SF2">
    <property type="entry name" value="YKGJ FAMILY CYSTEINE CLUSTER PROTEIN"/>
    <property type="match status" value="1"/>
</dbReference>
<organism evidence="1 2">
    <name type="scientific">Methanocalculus taiwanensis</name>
    <dbReference type="NCBI Taxonomy" id="106207"/>
    <lineage>
        <taxon>Archaea</taxon>
        <taxon>Methanobacteriati</taxon>
        <taxon>Methanobacteriota</taxon>
        <taxon>Stenosarchaea group</taxon>
        <taxon>Methanomicrobia</taxon>
        <taxon>Methanomicrobiales</taxon>
        <taxon>Methanocalculaceae</taxon>
        <taxon>Methanocalculus</taxon>
    </lineage>
</organism>
<proteinExistence type="predicted"/>
<evidence type="ECO:0000313" key="1">
    <source>
        <dbReference type="EMBL" id="MCQ1539277.1"/>
    </source>
</evidence>
<dbReference type="EMBL" id="VOTZ01000023">
    <property type="protein sequence ID" value="MCQ1539277.1"/>
    <property type="molecule type" value="Genomic_DNA"/>
</dbReference>
<dbReference type="AlphaFoldDB" id="A0ABD4TK32"/>
<sequence>MASGSEPFREWISDLSEFQRNMQRIRDLSSQIRKIGFQCRECGICCRGDEATSRVIVSPPEIDQMLSATKRTRDEIVIPYPEFIEAENGATFTFEWCLKNGNGNCIFQEEGGRCAIYSSRPWICRTYPFALDGDTLTVSECPGTGEAMTPEEADEIASDLLKRQKAEEEEESAVGRIFSSHTIPEGAKVVFDSRGMWSIHG</sequence>